<evidence type="ECO:0000313" key="5">
    <source>
        <dbReference type="Proteomes" id="UP000234181"/>
    </source>
</evidence>
<protein>
    <submittedName>
        <fullName evidence="3">Uncharacterized protein</fullName>
    </submittedName>
</protein>
<dbReference type="AlphaFoldDB" id="A0AB38E1M7"/>
<evidence type="ECO:0000313" key="2">
    <source>
        <dbReference type="EMBL" id="SON83487.1"/>
    </source>
</evidence>
<evidence type="ECO:0000256" key="1">
    <source>
        <dbReference type="SAM" id="MobiDB-lite"/>
    </source>
</evidence>
<reference evidence="4 5" key="1">
    <citation type="submission" date="2017-10" db="EMBL/GenBank/DDBJ databases">
        <authorList>
            <person name="Regsiter A."/>
            <person name="William W."/>
        </authorList>
    </citation>
    <scope>NUCLEOTIDE SEQUENCE [LARGE SCALE GENOMIC DNA]</scope>
    <source>
        <strain evidence="2 5">CFBP6984</strain>
        <strain evidence="3 4">CFBP7430</strain>
    </source>
</reference>
<dbReference type="EMBL" id="OCYT01000109">
    <property type="protein sequence ID" value="SON83487.1"/>
    <property type="molecule type" value="Genomic_DNA"/>
</dbReference>
<evidence type="ECO:0000313" key="4">
    <source>
        <dbReference type="Proteomes" id="UP000234166"/>
    </source>
</evidence>
<accession>A0AB38E1M7</accession>
<dbReference type="Proteomes" id="UP000234166">
    <property type="component" value="Unassembled WGS sequence"/>
</dbReference>
<sequence length="78" mass="8690">MSGSVISLHLAARRRPARLLARLQAATHKSGESSSKHHQELERRREQASPGKRRQRYADHLASTHRASAVISAMLKSP</sequence>
<dbReference type="EMBL" id="OCYS01000103">
    <property type="protein sequence ID" value="SON90498.1"/>
    <property type="molecule type" value="Genomic_DNA"/>
</dbReference>
<proteinExistence type="predicted"/>
<evidence type="ECO:0000313" key="3">
    <source>
        <dbReference type="EMBL" id="SON90498.1"/>
    </source>
</evidence>
<keyword evidence="5" id="KW-1185">Reference proteome</keyword>
<feature type="compositionally biased region" description="Basic and acidic residues" evidence="1">
    <location>
        <begin position="29"/>
        <end position="47"/>
    </location>
</feature>
<comment type="caution">
    <text evidence="3">The sequence shown here is derived from an EMBL/GenBank/DDBJ whole genome shotgun (WGS) entry which is preliminary data.</text>
</comment>
<dbReference type="Proteomes" id="UP000234181">
    <property type="component" value="Unassembled WGS sequence"/>
</dbReference>
<organism evidence="3 4">
    <name type="scientific">Xanthomonas campestris pv. phaseoli</name>
    <dbReference type="NCBI Taxonomy" id="317013"/>
    <lineage>
        <taxon>Bacteria</taxon>
        <taxon>Pseudomonadati</taxon>
        <taxon>Pseudomonadota</taxon>
        <taxon>Gammaproteobacteria</taxon>
        <taxon>Lysobacterales</taxon>
        <taxon>Lysobacteraceae</taxon>
        <taxon>Xanthomonas</taxon>
    </lineage>
</organism>
<name>A0AB38E1M7_XANCH</name>
<gene>
    <name evidence="2" type="ORF">XAP6984_520020</name>
    <name evidence="3" type="ORF">XAP7430_480068</name>
</gene>
<feature type="region of interest" description="Disordered" evidence="1">
    <location>
        <begin position="24"/>
        <end position="78"/>
    </location>
</feature>